<evidence type="ECO:0000313" key="1">
    <source>
        <dbReference type="EMBL" id="CAG8568128.1"/>
    </source>
</evidence>
<name>A0ACA9M5G3_9GLOM</name>
<dbReference type="Proteomes" id="UP000789525">
    <property type="component" value="Unassembled WGS sequence"/>
</dbReference>
<protein>
    <submittedName>
        <fullName evidence="1">15609_t:CDS:1</fullName>
    </submittedName>
</protein>
<organism evidence="1 2">
    <name type="scientific">Acaulospora colombiana</name>
    <dbReference type="NCBI Taxonomy" id="27376"/>
    <lineage>
        <taxon>Eukaryota</taxon>
        <taxon>Fungi</taxon>
        <taxon>Fungi incertae sedis</taxon>
        <taxon>Mucoromycota</taxon>
        <taxon>Glomeromycotina</taxon>
        <taxon>Glomeromycetes</taxon>
        <taxon>Diversisporales</taxon>
        <taxon>Acaulosporaceae</taxon>
        <taxon>Acaulospora</taxon>
    </lineage>
</organism>
<proteinExistence type="predicted"/>
<evidence type="ECO:0000313" key="2">
    <source>
        <dbReference type="Proteomes" id="UP000789525"/>
    </source>
</evidence>
<comment type="caution">
    <text evidence="1">The sequence shown here is derived from an EMBL/GenBank/DDBJ whole genome shotgun (WGS) entry which is preliminary data.</text>
</comment>
<sequence>MQLDSSPATIANSTLDPISLLDNTNPCDYETTNVSYILSSHGTQTDFKIEIDDYPPFIQSQKEDLIDTQLWVADTETTPVTISANYPSNDIHLTPPEDKQQKILDFYNEIILYNRSPEAIVNLFLKFRDKSREAVQILRNESYALKKLLANYIITKRPLPPVYWYSENYRIILPINNQDKVKGFIRQLKTEFFFKLSIGPERIKEGLIQSEKPYISSNFSQVEEELRIISDKLNREHTEFTVTVKTIKEKYFGCIPKEWITPILSDLFNLKEAQTILRSESSTITLPIIEDGLLTNKLNALRKIFHFKKLLPEFLIEPESPDSALTLLPKLI</sequence>
<dbReference type="EMBL" id="CAJVPT010010222">
    <property type="protein sequence ID" value="CAG8568128.1"/>
    <property type="molecule type" value="Genomic_DNA"/>
</dbReference>
<accession>A0ACA9M5G3</accession>
<gene>
    <name evidence="1" type="ORF">ACOLOM_LOCUS5492</name>
</gene>
<keyword evidence="2" id="KW-1185">Reference proteome</keyword>
<reference evidence="1" key="1">
    <citation type="submission" date="2021-06" db="EMBL/GenBank/DDBJ databases">
        <authorList>
            <person name="Kallberg Y."/>
            <person name="Tangrot J."/>
            <person name="Rosling A."/>
        </authorList>
    </citation>
    <scope>NUCLEOTIDE SEQUENCE</scope>
    <source>
        <strain evidence="1">CL356</strain>
    </source>
</reference>